<comment type="caution">
    <text evidence="1">The sequence shown here is derived from an EMBL/GenBank/DDBJ whole genome shotgun (WGS) entry which is preliminary data.</text>
</comment>
<proteinExistence type="predicted"/>
<keyword evidence="2" id="KW-1185">Reference proteome</keyword>
<evidence type="ECO:0000313" key="1">
    <source>
        <dbReference type="EMBL" id="MBC6468245.1"/>
    </source>
</evidence>
<sequence>MKIPQAVLQSLVWSGLQAASDGTPAIITRKGSRIDLTENGAEFTATVHKYTGEVLARSWPLDGSRDSAMLARGVRMFFGKVRA</sequence>
<dbReference type="EMBL" id="JABVEC010000017">
    <property type="protein sequence ID" value="MBC6468245.1"/>
    <property type="molecule type" value="Genomic_DNA"/>
</dbReference>
<evidence type="ECO:0000313" key="2">
    <source>
        <dbReference type="Proteomes" id="UP000805614"/>
    </source>
</evidence>
<dbReference type="RefSeq" id="WP_187245245.1">
    <property type="nucleotide sequence ID" value="NZ_BAAAOK010000019.1"/>
</dbReference>
<gene>
    <name evidence="1" type="ORF">HKK74_22510</name>
</gene>
<accession>A0ABR7LTR8</accession>
<organism evidence="1 2">
    <name type="scientific">Actinomadura alba</name>
    <dbReference type="NCBI Taxonomy" id="406431"/>
    <lineage>
        <taxon>Bacteria</taxon>
        <taxon>Bacillati</taxon>
        <taxon>Actinomycetota</taxon>
        <taxon>Actinomycetes</taxon>
        <taxon>Streptosporangiales</taxon>
        <taxon>Thermomonosporaceae</taxon>
        <taxon>Actinomadura</taxon>
    </lineage>
</organism>
<dbReference type="Proteomes" id="UP000805614">
    <property type="component" value="Unassembled WGS sequence"/>
</dbReference>
<name>A0ABR7LTR8_9ACTN</name>
<reference evidence="1 2" key="1">
    <citation type="submission" date="2020-06" db="EMBL/GenBank/DDBJ databases">
        <title>Actinomadura xiongansis sp. nov., isolated from soil of Baiyangdian.</title>
        <authorList>
            <person name="Zhang X."/>
        </authorList>
    </citation>
    <scope>NUCLEOTIDE SEQUENCE [LARGE SCALE GENOMIC DNA]</scope>
    <source>
        <strain evidence="1 2">HBUM206468</strain>
    </source>
</reference>
<protein>
    <submittedName>
        <fullName evidence="1">Uncharacterized protein</fullName>
    </submittedName>
</protein>